<dbReference type="EMBL" id="CDPU01000028">
    <property type="protein sequence ID" value="CEO52425.1"/>
    <property type="molecule type" value="Genomic_DNA"/>
</dbReference>
<reference evidence="3" key="2">
    <citation type="submission" date="2020-10" db="EMBL/GenBank/DDBJ databases">
        <title>High-Quality Genome Resource of Clonostachys rosea strain S41 by Oxford Nanopore Long-Read Sequencing.</title>
        <authorList>
            <person name="Wang H."/>
        </authorList>
    </citation>
    <scope>NUCLEOTIDE SEQUENCE</scope>
    <source>
        <strain evidence="3">S41</strain>
    </source>
</reference>
<evidence type="ECO:0008006" key="4">
    <source>
        <dbReference type="Google" id="ProtNLM"/>
    </source>
</evidence>
<evidence type="ECO:0000256" key="1">
    <source>
        <dbReference type="SAM" id="MobiDB-lite"/>
    </source>
</evidence>
<organism evidence="2">
    <name type="scientific">Bionectria ochroleuca</name>
    <name type="common">Gliocladium roseum</name>
    <dbReference type="NCBI Taxonomy" id="29856"/>
    <lineage>
        <taxon>Eukaryota</taxon>
        <taxon>Fungi</taxon>
        <taxon>Dikarya</taxon>
        <taxon>Ascomycota</taxon>
        <taxon>Pezizomycotina</taxon>
        <taxon>Sordariomycetes</taxon>
        <taxon>Hypocreomycetidae</taxon>
        <taxon>Hypocreales</taxon>
        <taxon>Bionectriaceae</taxon>
        <taxon>Clonostachys</taxon>
    </lineage>
</organism>
<evidence type="ECO:0000313" key="2">
    <source>
        <dbReference type="EMBL" id="CEO52425.1"/>
    </source>
</evidence>
<feature type="compositionally biased region" description="Polar residues" evidence="1">
    <location>
        <begin position="7"/>
        <end position="18"/>
    </location>
</feature>
<accession>A0A0B7KC06</accession>
<dbReference type="AlphaFoldDB" id="A0A0B7KC06"/>
<dbReference type="PANTHER" id="PTHR39697:SF2">
    <property type="entry name" value="CYANOVIRIN-N DOMAIN-CONTAINING PROTEIN"/>
    <property type="match status" value="1"/>
</dbReference>
<dbReference type="EMBL" id="JADCTT010000007">
    <property type="protein sequence ID" value="KAF9749868.1"/>
    <property type="molecule type" value="Genomic_DNA"/>
</dbReference>
<feature type="region of interest" description="Disordered" evidence="1">
    <location>
        <begin position="39"/>
        <end position="60"/>
    </location>
</feature>
<protein>
    <recommendedName>
        <fullName evidence="4">Fascin domain-containing protein</fullName>
    </recommendedName>
</protein>
<sequence length="227" mass="25652">MHRRSESALSMSNCSPPSYSVKHWSPFAEVQEDRFSLIEPSEAPSETSTEPSTTVYTAESRRTSFTPTIEGSWNDVDGYYSVPWPGQTFMILEAETRRTIALTDKGIRLKNAIDVESSDCHFLCVERDGYFGFLNPARGRYIGHDGEGKEGMRGTAKKLSWWEYWVVRKHPDGGYCLLVPEGRSLKLVVVAEDGETLARADHGITRWNFARLSGQQTQQFAGYRHST</sequence>
<dbReference type="PANTHER" id="PTHR39697">
    <property type="entry name" value="RICIN B LECTIN DOMAIN-CONTAINING PROTEIN-RELATED"/>
    <property type="match status" value="1"/>
</dbReference>
<feature type="compositionally biased region" description="Low complexity" evidence="1">
    <location>
        <begin position="39"/>
        <end position="54"/>
    </location>
</feature>
<evidence type="ECO:0000313" key="3">
    <source>
        <dbReference type="EMBL" id="KAF9749868.1"/>
    </source>
</evidence>
<gene>
    <name evidence="2" type="ORF">BN869_000008483_1</name>
    <name evidence="3" type="ORF">IM811_015895</name>
</gene>
<reference evidence="2" key="1">
    <citation type="submission" date="2015-01" db="EMBL/GenBank/DDBJ databases">
        <authorList>
            <person name="Durling Mikael"/>
        </authorList>
    </citation>
    <scope>NUCLEOTIDE SEQUENCE</scope>
</reference>
<proteinExistence type="predicted"/>
<name>A0A0B7KC06_BIOOC</name>
<feature type="region of interest" description="Disordered" evidence="1">
    <location>
        <begin position="1"/>
        <end position="20"/>
    </location>
</feature>
<dbReference type="Proteomes" id="UP000616885">
    <property type="component" value="Unassembled WGS sequence"/>
</dbReference>